<evidence type="ECO:0000256" key="1">
    <source>
        <dbReference type="SAM" id="MobiDB-lite"/>
    </source>
</evidence>
<reference evidence="2" key="1">
    <citation type="journal article" date="2020" name="Cell">
        <title>Large-Scale Comparative Analyses of Tick Genomes Elucidate Their Genetic Diversity and Vector Capacities.</title>
        <authorList>
            <consortium name="Tick Genome and Microbiome Consortium (TIGMIC)"/>
            <person name="Jia N."/>
            <person name="Wang J."/>
            <person name="Shi W."/>
            <person name="Du L."/>
            <person name="Sun Y."/>
            <person name="Zhan W."/>
            <person name="Jiang J.F."/>
            <person name="Wang Q."/>
            <person name="Zhang B."/>
            <person name="Ji P."/>
            <person name="Bell-Sakyi L."/>
            <person name="Cui X.M."/>
            <person name="Yuan T.T."/>
            <person name="Jiang B.G."/>
            <person name="Yang W.F."/>
            <person name="Lam T.T."/>
            <person name="Chang Q.C."/>
            <person name="Ding S.J."/>
            <person name="Wang X.J."/>
            <person name="Zhu J.G."/>
            <person name="Ruan X.D."/>
            <person name="Zhao L."/>
            <person name="Wei J.T."/>
            <person name="Ye R.Z."/>
            <person name="Que T.C."/>
            <person name="Du C.H."/>
            <person name="Zhou Y.H."/>
            <person name="Cheng J.X."/>
            <person name="Dai P.F."/>
            <person name="Guo W.B."/>
            <person name="Han X.H."/>
            <person name="Huang E.J."/>
            <person name="Li L.F."/>
            <person name="Wei W."/>
            <person name="Gao Y.C."/>
            <person name="Liu J.Z."/>
            <person name="Shao H.Z."/>
            <person name="Wang X."/>
            <person name="Wang C.C."/>
            <person name="Yang T.C."/>
            <person name="Huo Q.B."/>
            <person name="Li W."/>
            <person name="Chen H.Y."/>
            <person name="Chen S.E."/>
            <person name="Zhou L.G."/>
            <person name="Ni X.B."/>
            <person name="Tian J.H."/>
            <person name="Sheng Y."/>
            <person name="Liu T."/>
            <person name="Pan Y.S."/>
            <person name="Xia L.Y."/>
            <person name="Li J."/>
            <person name="Zhao F."/>
            <person name="Cao W.C."/>
        </authorList>
    </citation>
    <scope>NUCLEOTIDE SEQUENCE</scope>
    <source>
        <strain evidence="2">Rmic-2018</strain>
    </source>
</reference>
<gene>
    <name evidence="2" type="ORF">HPB51_004067</name>
</gene>
<feature type="region of interest" description="Disordered" evidence="1">
    <location>
        <begin position="39"/>
        <end position="66"/>
    </location>
</feature>
<sequence>MADVMRLENKLAQYRIPEPHRRRPVVVVAHTYCSKYDKHGNPAAPAVPVHDTPEPHRPVKHSRTLGGKGVRVTTEAVHQRGASIPLSAAVTPKTQRAAKSTGAAHFMIASSGATVFDHRQWRLTIKAHTHKSSVENALRWQRLLLLGARRVEKFPCPRRDYSPGVSVRRRERRLRAPHTATRRPLGEEAWPTRVGAAGAREKGRKKAGLGGCDAMRRARATWFKRNFRNFD</sequence>
<dbReference type="AlphaFoldDB" id="A0A9J6EWN9"/>
<organism evidence="2 3">
    <name type="scientific">Rhipicephalus microplus</name>
    <name type="common">Cattle tick</name>
    <name type="synonym">Boophilus microplus</name>
    <dbReference type="NCBI Taxonomy" id="6941"/>
    <lineage>
        <taxon>Eukaryota</taxon>
        <taxon>Metazoa</taxon>
        <taxon>Ecdysozoa</taxon>
        <taxon>Arthropoda</taxon>
        <taxon>Chelicerata</taxon>
        <taxon>Arachnida</taxon>
        <taxon>Acari</taxon>
        <taxon>Parasitiformes</taxon>
        <taxon>Ixodida</taxon>
        <taxon>Ixodoidea</taxon>
        <taxon>Ixodidae</taxon>
        <taxon>Rhipicephalinae</taxon>
        <taxon>Rhipicephalus</taxon>
        <taxon>Boophilus</taxon>
    </lineage>
</organism>
<name>A0A9J6EWN9_RHIMP</name>
<reference evidence="2" key="2">
    <citation type="submission" date="2021-09" db="EMBL/GenBank/DDBJ databases">
        <authorList>
            <person name="Jia N."/>
            <person name="Wang J."/>
            <person name="Shi W."/>
            <person name="Du L."/>
            <person name="Sun Y."/>
            <person name="Zhan W."/>
            <person name="Jiang J."/>
            <person name="Wang Q."/>
            <person name="Zhang B."/>
            <person name="Ji P."/>
            <person name="Sakyi L.B."/>
            <person name="Cui X."/>
            <person name="Yuan T."/>
            <person name="Jiang B."/>
            <person name="Yang W."/>
            <person name="Lam T.T.-Y."/>
            <person name="Chang Q."/>
            <person name="Ding S."/>
            <person name="Wang X."/>
            <person name="Zhu J."/>
            <person name="Ruan X."/>
            <person name="Zhao L."/>
            <person name="Wei J."/>
            <person name="Que T."/>
            <person name="Du C."/>
            <person name="Cheng J."/>
            <person name="Dai P."/>
            <person name="Han X."/>
            <person name="Huang E."/>
            <person name="Gao Y."/>
            <person name="Liu J."/>
            <person name="Shao H."/>
            <person name="Ye R."/>
            <person name="Li L."/>
            <person name="Wei W."/>
            <person name="Wang X."/>
            <person name="Wang C."/>
            <person name="Huo Q."/>
            <person name="Li W."/>
            <person name="Guo W."/>
            <person name="Chen H."/>
            <person name="Chen S."/>
            <person name="Zhou L."/>
            <person name="Zhou L."/>
            <person name="Ni X."/>
            <person name="Tian J."/>
            <person name="Zhou Y."/>
            <person name="Sheng Y."/>
            <person name="Liu T."/>
            <person name="Pan Y."/>
            <person name="Xia L."/>
            <person name="Li J."/>
            <person name="Zhao F."/>
            <person name="Cao W."/>
        </authorList>
    </citation>
    <scope>NUCLEOTIDE SEQUENCE</scope>
    <source>
        <strain evidence="2">Rmic-2018</strain>
        <tissue evidence="2">Larvae</tissue>
    </source>
</reference>
<evidence type="ECO:0000313" key="3">
    <source>
        <dbReference type="Proteomes" id="UP000821866"/>
    </source>
</evidence>
<evidence type="ECO:0000313" key="2">
    <source>
        <dbReference type="EMBL" id="KAH8038955.1"/>
    </source>
</evidence>
<dbReference type="EMBL" id="JABSTU010000001">
    <property type="protein sequence ID" value="KAH8038955.1"/>
    <property type="molecule type" value="Genomic_DNA"/>
</dbReference>
<proteinExistence type="predicted"/>
<dbReference type="Proteomes" id="UP000821866">
    <property type="component" value="Chromosome 1"/>
</dbReference>
<protein>
    <submittedName>
        <fullName evidence="2">Uncharacterized protein</fullName>
    </submittedName>
</protein>
<accession>A0A9J6EWN9</accession>
<keyword evidence="3" id="KW-1185">Reference proteome</keyword>
<comment type="caution">
    <text evidence="2">The sequence shown here is derived from an EMBL/GenBank/DDBJ whole genome shotgun (WGS) entry which is preliminary data.</text>
</comment>